<protein>
    <submittedName>
        <fullName evidence="1">Uncharacterized protein</fullName>
    </submittedName>
</protein>
<dbReference type="EMBL" id="JAHWXT010000001">
    <property type="protein sequence ID" value="MCF0263597.1"/>
    <property type="molecule type" value="Genomic_DNA"/>
</dbReference>
<proteinExistence type="predicted"/>
<evidence type="ECO:0000313" key="1">
    <source>
        <dbReference type="EMBL" id="MCF0263597.1"/>
    </source>
</evidence>
<dbReference type="RefSeq" id="WP_151956554.1">
    <property type="nucleotide sequence ID" value="NZ_BKVV01000012.1"/>
</dbReference>
<sequence>MQDLQLSEFKNIPIHHGTLLSLLKEYQNPNDKISRWIKAGTLIPLQRGLYLVGDLWRNSTPCLPLIANHLYGPSCVSLDYALSWHGIIPEKVVEITSVTTKRSLSIENALGRFSYHTIAQSVYPIGIQSQPFEHGYFLLASPEKALCDKLLTTRNLRMTSQQSMQIFLEEDLRVDMDMLVDFDFTIIDAYIGAGIKTHLFKVLKGLLQEIA</sequence>
<organism evidence="1 2">
    <name type="scientific">Acinetobacter guillouiae</name>
    <name type="common">Acinetobacter genomosp. 11</name>
    <dbReference type="NCBI Taxonomy" id="106649"/>
    <lineage>
        <taxon>Bacteria</taxon>
        <taxon>Pseudomonadati</taxon>
        <taxon>Pseudomonadota</taxon>
        <taxon>Gammaproteobacteria</taxon>
        <taxon>Moraxellales</taxon>
        <taxon>Moraxellaceae</taxon>
        <taxon>Acinetobacter</taxon>
    </lineage>
</organism>
<name>A0A8X8GDC7_ACIGI</name>
<gene>
    <name evidence="1" type="ORF">KW868_03835</name>
</gene>
<accession>A0A8X8GDC7</accession>
<dbReference type="Proteomes" id="UP000887320">
    <property type="component" value="Unassembled WGS sequence"/>
</dbReference>
<comment type="caution">
    <text evidence="1">The sequence shown here is derived from an EMBL/GenBank/DDBJ whole genome shotgun (WGS) entry which is preliminary data.</text>
</comment>
<evidence type="ECO:0000313" key="2">
    <source>
        <dbReference type="Proteomes" id="UP000887320"/>
    </source>
</evidence>
<dbReference type="AlphaFoldDB" id="A0A8X8GDC7"/>
<reference evidence="1" key="1">
    <citation type="submission" date="2021-07" db="EMBL/GenBank/DDBJ databases">
        <authorList>
            <person name="Fernandez M."/>
            <person name="Pereira P."/>
            <person name="Torres Tejerizo G.A."/>
            <person name="Gonzalez P."/>
            <person name="Agostini E."/>
        </authorList>
    </citation>
    <scope>NUCLEOTIDE SEQUENCE</scope>
    <source>
        <strain evidence="1">SFC 500-1A</strain>
    </source>
</reference>